<evidence type="ECO:0000313" key="2">
    <source>
        <dbReference type="EMBL" id="CAH0389145.1"/>
    </source>
</evidence>
<feature type="region of interest" description="Disordered" evidence="1">
    <location>
        <begin position="712"/>
        <end position="742"/>
    </location>
</feature>
<evidence type="ECO:0000256" key="1">
    <source>
        <dbReference type="SAM" id="MobiDB-lite"/>
    </source>
</evidence>
<reference evidence="2" key="1">
    <citation type="submission" date="2021-12" db="EMBL/GenBank/DDBJ databases">
        <authorList>
            <person name="King R."/>
        </authorList>
    </citation>
    <scope>NUCLEOTIDE SEQUENCE</scope>
</reference>
<feature type="region of interest" description="Disordered" evidence="1">
    <location>
        <begin position="1"/>
        <end position="25"/>
    </location>
</feature>
<proteinExistence type="predicted"/>
<feature type="region of interest" description="Disordered" evidence="1">
    <location>
        <begin position="1694"/>
        <end position="1718"/>
    </location>
</feature>
<dbReference type="EMBL" id="OU963865">
    <property type="protein sequence ID" value="CAH0389145.1"/>
    <property type="molecule type" value="Genomic_DNA"/>
</dbReference>
<name>A0A9P0F2H0_BEMTA</name>
<feature type="region of interest" description="Disordered" evidence="1">
    <location>
        <begin position="500"/>
        <end position="527"/>
    </location>
</feature>
<feature type="region of interest" description="Disordered" evidence="1">
    <location>
        <begin position="966"/>
        <end position="1002"/>
    </location>
</feature>
<feature type="region of interest" description="Disordered" evidence="1">
    <location>
        <begin position="422"/>
        <end position="458"/>
    </location>
</feature>
<feature type="region of interest" description="Disordered" evidence="1">
    <location>
        <begin position="344"/>
        <end position="372"/>
    </location>
</feature>
<accession>A0A9P0F2H0</accession>
<feature type="compositionally biased region" description="Basic and acidic residues" evidence="1">
    <location>
        <begin position="966"/>
        <end position="977"/>
    </location>
</feature>
<sequence length="1986" mass="221330">MADPSFSPNTHGRTSLPNPGKSTRTSLSILKPLKARCPLQDLDQLLNTEEDTTTSTFTAMRRRRVSFAGVNQVKEFHTAAESLTVHHTPAYDEPFTTTMSSDSSGHHHLTDSKISDNTCLEQTSRLSSGPIVTSALDAVLDLTVKSTNVSFKPEELDPEAKENLTDNFRPLSQNTCYEADMECTTPHPVVYYESKNFSFNNKSLEFTSVASELPHVQHSKSMMEFTEVIRGPVFSNENLSRHYESMEFTQHVNGQLAVKDSEFFDENEYTFSQPMPKADIFNLLSSGTSLSAAEAVGQVNSIFGHQNNVADLNESADMSFGVTGVISQPLIECLKSIDDSEGVKDDTQSNCLSEPPNCNPRTECSNAEESEMELTEAIPFSNQENGAQSVTDSLDVIKKTIFDNFKTKPTDDILSFLRKKVSGPSKVNHNSDHEASDTVQEQQANRSNHANSQGNLSVSKSQTMEITTALANNIRGDSAIDEFVSKASLEFESAVNHDSEVSVLKNSSMEPTKGVSNDVRSTNSKTSFSDISCIPATDGDNSHINDRKSFNKLVFDTVDFDASNVITSTQECKTSAVNNSEEKITFLKKDRKSSINKNLTEFSERKSSRVFDSMDYAANFATSNQERNPSDIIHTKYLVNEEALAITAADFNETEIVTSTQKSRLSQNIPVTSNGRKSLSVESFLGLPKTPVSMNFGMKENFALDEVQDLMSNGKGASSQPESNDVELHHSNSSASSQDPDIVQQPEFLNLSKEEKNSIINNDSFIGSQPMEFTNVHAFGRVNLELGSHNTDGQEMDFTHIRTSNEKTTFESNSQSLPGSQEIKFVGVQPFERDDIEGNPQIFVTDYTMNSTNTHTGEREMLHSRSQNTSSSRTMESNNALITDNACSADISAMEFTDVHVYQCGTNTEPCLENFSTQQEKLSQAIPQEISENPNSSCAFNKSLEANVPSLEDQSDRAVNVRSMYDNEDHEGRHKENLLNQPPETMSTNNFEPSMTTGEEDGDFLDASVRATNEKKRQKSRRSELFVPMQKSFLHNEMSLIEESETVGSSESLACNTISSGKFSQSFQHTEQNELTMQSEALPTPKPASVFNAVFPKSNTDLQSSKFDCGYKINESQMFTKSMMEQTSEDEFDISHSVKSKFESEAYDPLNSLFVSKSYESFSHKVISNHLIASVGTAKDEGVLSPFDITEKKVSQSAELQTQNTNEDTQTFSRLMKSVVEDSAKRTDLFKPGNCSMVPNVFNESQFTLPIENIPRSIFLSDEIECPPLSELSEVRIASNNLENCFESHEVTQSNKHTVLENEQSQMTDSGSGEAIVSCVLDKQSPVSNTPEVAGEESSSNNNELVASMENQYKQQNLSANNEEFLSNDIENHPFEADVSTHKICDESYPVAEFTINEDLLKNITVSRSKPRKDIRKSRCLVDLDNSITRQYEKDVKKVKISDESCNITGIGKLPDFSINSVVSPPLGKTMPVQQEAMDISANKIQVDETILNHQIDRDLEIDVPAVISKNIPESIASQRSPLPILGIKPETEQLIKTPKSILKKKQTENIPTNTSAPNSDAKKIYLQECSGPKKRGFVKNAARLYESFVATESSPKVDLNHCKQELDGKYVKGQKPLLKRFLDTTASNANAIAQSDVELVNDDFTAKVVTCESPKYVSFSPEEGFEKSDYTPMASSNTSMICNNRSFVSPIFKTPKSKSKSERKVEESPMTPKSPARKRLRLPFESTPIKNTIRKQAGVVDINDLEDDYPQSDIADANIHSPESLSESDIPENYCSDFVERFEAETRPTRMYWKVIEATDSLWSFEFLDGQLRLTIHFKPAAANCLAPVKEIAFDSVMPDAKPKQVIGQNIILERYPLARLEGLCRNASNVFDVLHMIANDVIFAKKVMFSLDGMITAKFSYDSVTFDFIIMRPNHLAEITVDLSSWQSVSSSSVSVKNLIGTIREQKIRSLFEECEKDEDCIRQFWLKCQQYMSSQWFTAPKIW</sequence>
<organism evidence="2 3">
    <name type="scientific">Bemisia tabaci</name>
    <name type="common">Sweetpotato whitefly</name>
    <name type="synonym">Aleurodes tabaci</name>
    <dbReference type="NCBI Taxonomy" id="7038"/>
    <lineage>
        <taxon>Eukaryota</taxon>
        <taxon>Metazoa</taxon>
        <taxon>Ecdysozoa</taxon>
        <taxon>Arthropoda</taxon>
        <taxon>Hexapoda</taxon>
        <taxon>Insecta</taxon>
        <taxon>Pterygota</taxon>
        <taxon>Neoptera</taxon>
        <taxon>Paraneoptera</taxon>
        <taxon>Hemiptera</taxon>
        <taxon>Sternorrhyncha</taxon>
        <taxon>Aleyrodoidea</taxon>
        <taxon>Aleyrodidae</taxon>
        <taxon>Aleyrodinae</taxon>
        <taxon>Bemisia</taxon>
    </lineage>
</organism>
<keyword evidence="3" id="KW-1185">Reference proteome</keyword>
<protein>
    <submittedName>
        <fullName evidence="2">Uncharacterized protein</fullName>
    </submittedName>
</protein>
<feature type="compositionally biased region" description="Polar residues" evidence="1">
    <location>
        <begin position="437"/>
        <end position="458"/>
    </location>
</feature>
<gene>
    <name evidence="2" type="ORF">BEMITA_LOCUS8005</name>
</gene>
<dbReference type="Proteomes" id="UP001152759">
    <property type="component" value="Chromosome 4"/>
</dbReference>
<dbReference type="KEGG" id="btab:109038093"/>
<feature type="compositionally biased region" description="Polar residues" evidence="1">
    <location>
        <begin position="504"/>
        <end position="527"/>
    </location>
</feature>
<evidence type="ECO:0000313" key="3">
    <source>
        <dbReference type="Proteomes" id="UP001152759"/>
    </source>
</evidence>
<feature type="compositionally biased region" description="Polar residues" evidence="1">
    <location>
        <begin position="978"/>
        <end position="997"/>
    </location>
</feature>